<evidence type="ECO:0000313" key="1">
    <source>
        <dbReference type="EMBL" id="CBY15222.1"/>
    </source>
</evidence>
<reference evidence="1" key="1">
    <citation type="journal article" date="2010" name="Science">
        <title>Plasticity of animal genome architecture unmasked by rapid evolution of a pelagic tunicate.</title>
        <authorList>
            <person name="Denoeud F."/>
            <person name="Henriet S."/>
            <person name="Mungpakdee S."/>
            <person name="Aury J.M."/>
            <person name="Da Silva C."/>
            <person name="Brinkmann H."/>
            <person name="Mikhaleva J."/>
            <person name="Olsen L.C."/>
            <person name="Jubin C."/>
            <person name="Canestro C."/>
            <person name="Bouquet J.M."/>
            <person name="Danks G."/>
            <person name="Poulain J."/>
            <person name="Campsteijn C."/>
            <person name="Adamski M."/>
            <person name="Cross I."/>
            <person name="Yadetie F."/>
            <person name="Muffato M."/>
            <person name="Louis A."/>
            <person name="Butcher S."/>
            <person name="Tsagkogeorga G."/>
            <person name="Konrad A."/>
            <person name="Singh S."/>
            <person name="Jensen M.F."/>
            <person name="Cong E.H."/>
            <person name="Eikeseth-Otteraa H."/>
            <person name="Noel B."/>
            <person name="Anthouard V."/>
            <person name="Porcel B.M."/>
            <person name="Kachouri-Lafond R."/>
            <person name="Nishino A."/>
            <person name="Ugolini M."/>
            <person name="Chourrout P."/>
            <person name="Nishida H."/>
            <person name="Aasland R."/>
            <person name="Huzurbazar S."/>
            <person name="Westhof E."/>
            <person name="Delsuc F."/>
            <person name="Lehrach H."/>
            <person name="Reinhardt R."/>
            <person name="Weissenbach J."/>
            <person name="Roy S.W."/>
            <person name="Artiguenave F."/>
            <person name="Postlethwait J.H."/>
            <person name="Manak J.R."/>
            <person name="Thompson E.M."/>
            <person name="Jaillon O."/>
            <person name="Du Pasquier L."/>
            <person name="Boudinot P."/>
            <person name="Liberles D.A."/>
            <person name="Volff J.N."/>
            <person name="Philippe H."/>
            <person name="Lenhard B."/>
            <person name="Roest Crollius H."/>
            <person name="Wincker P."/>
            <person name="Chourrout D."/>
        </authorList>
    </citation>
    <scope>NUCLEOTIDE SEQUENCE [LARGE SCALE GENOMIC DNA]</scope>
</reference>
<dbReference type="GO" id="GO:0008455">
    <property type="term" value="F:alpha-1,6-mannosylglycoprotein 2-beta-N-acetylglucosaminyltransferase activity"/>
    <property type="evidence" value="ECO:0007669"/>
    <property type="project" value="InterPro"/>
</dbReference>
<proteinExistence type="predicted"/>
<dbReference type="OrthoDB" id="6019616at2759"/>
<name>E4Y010_OIKDI</name>
<sequence>MSLAVEQQWRVLFPVMPRIYHLGGDCGYHSKSHSCNLQAAQEFVRKTISSSNALLFQKLTRVSNTGPTKYPKLKANGG</sequence>
<accession>E4Y010</accession>
<dbReference type="GO" id="GO:0009312">
    <property type="term" value="P:oligosaccharide biosynthetic process"/>
    <property type="evidence" value="ECO:0007669"/>
    <property type="project" value="InterPro"/>
</dbReference>
<dbReference type="InterPro" id="IPR007754">
    <property type="entry name" value="GlcNAc_II"/>
</dbReference>
<dbReference type="UniPathway" id="UPA00378"/>
<dbReference type="GO" id="GO:0016020">
    <property type="term" value="C:membrane"/>
    <property type="evidence" value="ECO:0007669"/>
    <property type="project" value="InterPro"/>
</dbReference>
<dbReference type="Pfam" id="PF05060">
    <property type="entry name" value="MGAT2"/>
    <property type="match status" value="1"/>
</dbReference>
<dbReference type="InParanoid" id="E4Y010"/>
<dbReference type="EMBL" id="FN653448">
    <property type="protein sequence ID" value="CBY15222.1"/>
    <property type="molecule type" value="Genomic_DNA"/>
</dbReference>
<keyword evidence="2" id="KW-1185">Reference proteome</keyword>
<organism evidence="1">
    <name type="scientific">Oikopleura dioica</name>
    <name type="common">Tunicate</name>
    <dbReference type="NCBI Taxonomy" id="34765"/>
    <lineage>
        <taxon>Eukaryota</taxon>
        <taxon>Metazoa</taxon>
        <taxon>Chordata</taxon>
        <taxon>Tunicata</taxon>
        <taxon>Appendicularia</taxon>
        <taxon>Copelata</taxon>
        <taxon>Oikopleuridae</taxon>
        <taxon>Oikopleura</taxon>
    </lineage>
</organism>
<dbReference type="GO" id="GO:0005795">
    <property type="term" value="C:Golgi stack"/>
    <property type="evidence" value="ECO:0007669"/>
    <property type="project" value="InterPro"/>
</dbReference>
<gene>
    <name evidence="1" type="ORF">GSOID_T00012118001</name>
</gene>
<dbReference type="AlphaFoldDB" id="E4Y010"/>
<evidence type="ECO:0000313" key="2">
    <source>
        <dbReference type="Proteomes" id="UP000001307"/>
    </source>
</evidence>
<protein>
    <submittedName>
        <fullName evidence="1">Uncharacterized protein</fullName>
    </submittedName>
</protein>
<dbReference type="Proteomes" id="UP000001307">
    <property type="component" value="Unassembled WGS sequence"/>
</dbReference>